<reference evidence="2 3" key="1">
    <citation type="submission" date="2009-08" db="EMBL/GenBank/DDBJ databases">
        <title>The Genome Sequence of Spizellomyces punctatus strain DAOM BR117.</title>
        <authorList>
            <consortium name="The Broad Institute Genome Sequencing Platform"/>
            <person name="Russ C."/>
            <person name="Cuomo C."/>
            <person name="Shea T."/>
            <person name="Young S.K."/>
            <person name="Zeng Q."/>
            <person name="Koehrsen M."/>
            <person name="Haas B."/>
            <person name="Borodovsky M."/>
            <person name="Guigo R."/>
            <person name="Alvarado L."/>
            <person name="Berlin A."/>
            <person name="Bochicchio J."/>
            <person name="Borenstein D."/>
            <person name="Chapman S."/>
            <person name="Chen Z."/>
            <person name="Engels R."/>
            <person name="Freedman E."/>
            <person name="Gellesch M."/>
            <person name="Goldberg J."/>
            <person name="Griggs A."/>
            <person name="Gujja S."/>
            <person name="Heiman D."/>
            <person name="Hepburn T."/>
            <person name="Howarth C."/>
            <person name="Jen D."/>
            <person name="Larson L."/>
            <person name="Lewis B."/>
            <person name="Mehta T."/>
            <person name="Park D."/>
            <person name="Pearson M."/>
            <person name="Roberts A."/>
            <person name="Saif S."/>
            <person name="Shenoy N."/>
            <person name="Sisk P."/>
            <person name="Stolte C."/>
            <person name="Sykes S."/>
            <person name="Thomson T."/>
            <person name="Walk T."/>
            <person name="White J."/>
            <person name="Yandava C."/>
            <person name="Burger G."/>
            <person name="Gray M.W."/>
            <person name="Holland P.W.H."/>
            <person name="King N."/>
            <person name="Lang F.B.F."/>
            <person name="Roger A.J."/>
            <person name="Ruiz-Trillo I."/>
            <person name="Lander E."/>
            <person name="Nusbaum C."/>
        </authorList>
    </citation>
    <scope>NUCLEOTIDE SEQUENCE [LARGE SCALE GENOMIC DNA]</scope>
    <source>
        <strain evidence="2 3">DAOM BR117</strain>
    </source>
</reference>
<gene>
    <name evidence="2" type="ORF">SPPG_07974</name>
</gene>
<feature type="region of interest" description="Disordered" evidence="1">
    <location>
        <begin position="135"/>
        <end position="156"/>
    </location>
</feature>
<feature type="compositionally biased region" description="Low complexity" evidence="1">
    <location>
        <begin position="140"/>
        <end position="152"/>
    </location>
</feature>
<evidence type="ECO:0000313" key="3">
    <source>
        <dbReference type="Proteomes" id="UP000053201"/>
    </source>
</evidence>
<sequence>MPSESHSSSNAHTLATPWLRAVRIATDWHLSTRPNERVDESEADLQALLYNLSTISGALLHTGNTRPYTDDERVESTFDDDVDHVDQEYSLYRRRYADTHTVDIIMDPGDDATIQSERGYKYQIVKPLRRRAHIRRQAHHPCSNSSPPSHAPTYAQFGAPQESSAVPTFVYSTLPLAGKLRKKTSIHRTGSAQLLHRPRRYPPVLPPPRVDSLHGMDPL</sequence>
<protein>
    <submittedName>
        <fullName evidence="2">Uncharacterized protein</fullName>
    </submittedName>
</protein>
<dbReference type="GeneID" id="27691157"/>
<dbReference type="AlphaFoldDB" id="A0A0L0H6C6"/>
<dbReference type="InParanoid" id="A0A0L0H6C6"/>
<accession>A0A0L0H6C6</accession>
<dbReference type="VEuPathDB" id="FungiDB:SPPG_07974"/>
<organism evidence="2 3">
    <name type="scientific">Spizellomyces punctatus (strain DAOM BR117)</name>
    <dbReference type="NCBI Taxonomy" id="645134"/>
    <lineage>
        <taxon>Eukaryota</taxon>
        <taxon>Fungi</taxon>
        <taxon>Fungi incertae sedis</taxon>
        <taxon>Chytridiomycota</taxon>
        <taxon>Chytridiomycota incertae sedis</taxon>
        <taxon>Chytridiomycetes</taxon>
        <taxon>Spizellomycetales</taxon>
        <taxon>Spizellomycetaceae</taxon>
        <taxon>Spizellomyces</taxon>
    </lineage>
</organism>
<name>A0A0L0H6C6_SPIPD</name>
<dbReference type="RefSeq" id="XP_016604807.1">
    <property type="nucleotide sequence ID" value="XM_016756126.1"/>
</dbReference>
<dbReference type="Proteomes" id="UP000053201">
    <property type="component" value="Unassembled WGS sequence"/>
</dbReference>
<evidence type="ECO:0000313" key="2">
    <source>
        <dbReference type="EMBL" id="KNC96767.1"/>
    </source>
</evidence>
<feature type="region of interest" description="Disordered" evidence="1">
    <location>
        <begin position="185"/>
        <end position="219"/>
    </location>
</feature>
<evidence type="ECO:0000256" key="1">
    <source>
        <dbReference type="SAM" id="MobiDB-lite"/>
    </source>
</evidence>
<proteinExistence type="predicted"/>
<keyword evidence="3" id="KW-1185">Reference proteome</keyword>
<dbReference type="OrthoDB" id="10353876at2759"/>
<dbReference type="EMBL" id="KQ257467">
    <property type="protein sequence ID" value="KNC96767.1"/>
    <property type="molecule type" value="Genomic_DNA"/>
</dbReference>